<organism evidence="1 2">
    <name type="scientific">Leeuwenhoekiella nanhaiensis</name>
    <dbReference type="NCBI Taxonomy" id="1655491"/>
    <lineage>
        <taxon>Bacteria</taxon>
        <taxon>Pseudomonadati</taxon>
        <taxon>Bacteroidota</taxon>
        <taxon>Flavobacteriia</taxon>
        <taxon>Flavobacteriales</taxon>
        <taxon>Flavobacteriaceae</taxon>
        <taxon>Leeuwenhoekiella</taxon>
    </lineage>
</organism>
<reference evidence="1 2" key="1">
    <citation type="submission" date="2017-08" db="EMBL/GenBank/DDBJ databases">
        <title>The whole genome shortgun sequences of strain Leeuwenhoekiella nanhaiensis G18 from the South China Sea.</title>
        <authorList>
            <person name="Liu Q."/>
        </authorList>
    </citation>
    <scope>NUCLEOTIDE SEQUENCE [LARGE SCALE GENOMIC DNA]</scope>
    <source>
        <strain evidence="1 2">G18</strain>
    </source>
</reference>
<sequence>MLLPLFAKAIGFDKSLDELEDAIKQHRINPTQETREKIAGYAALVTVANDIEGKSYDDIAEISKDMDSAKSFLSRLKSN</sequence>
<name>A0A2G1VMP5_9FLAO</name>
<dbReference type="AlphaFoldDB" id="A0A2G1VMP5"/>
<dbReference type="EMBL" id="NQXA01000026">
    <property type="protein sequence ID" value="PHQ27870.1"/>
    <property type="molecule type" value="Genomic_DNA"/>
</dbReference>
<gene>
    <name evidence="1" type="ORF">CJ305_17855</name>
</gene>
<accession>A0A2G1VMP5</accession>
<comment type="caution">
    <text evidence="1">The sequence shown here is derived from an EMBL/GenBank/DDBJ whole genome shotgun (WGS) entry which is preliminary data.</text>
</comment>
<evidence type="ECO:0000313" key="2">
    <source>
        <dbReference type="Proteomes" id="UP000229433"/>
    </source>
</evidence>
<dbReference type="Proteomes" id="UP000229433">
    <property type="component" value="Unassembled WGS sequence"/>
</dbReference>
<keyword evidence="2" id="KW-1185">Reference proteome</keyword>
<proteinExistence type="predicted"/>
<evidence type="ECO:0000313" key="1">
    <source>
        <dbReference type="EMBL" id="PHQ27870.1"/>
    </source>
</evidence>
<dbReference type="RefSeq" id="WP_099647667.1">
    <property type="nucleotide sequence ID" value="NZ_KZ319306.1"/>
</dbReference>
<protein>
    <submittedName>
        <fullName evidence="1">Uncharacterized protein</fullName>
    </submittedName>
</protein>